<evidence type="ECO:0000256" key="1">
    <source>
        <dbReference type="SAM" id="MobiDB-lite"/>
    </source>
</evidence>
<feature type="region of interest" description="Disordered" evidence="1">
    <location>
        <begin position="69"/>
        <end position="108"/>
    </location>
</feature>
<evidence type="ECO:0000313" key="2">
    <source>
        <dbReference type="EMBL" id="EEY18196.1"/>
    </source>
</evidence>
<dbReference type="OrthoDB" id="5417811at2759"/>
<proteinExistence type="predicted"/>
<dbReference type="RefSeq" id="XP_003006352.1">
    <property type="nucleotide sequence ID" value="XM_003006306.1"/>
</dbReference>
<protein>
    <submittedName>
        <fullName evidence="2">Predicted protein</fullName>
    </submittedName>
</protein>
<name>C9SGX6_VERA1</name>
<accession>C9SGX6</accession>
<gene>
    <name evidence="2" type="ORF">VDBG_04305</name>
</gene>
<dbReference type="GeneID" id="9535403"/>
<dbReference type="KEGG" id="val:VDBG_04305"/>
<keyword evidence="3" id="KW-1185">Reference proteome</keyword>
<feature type="compositionally biased region" description="Low complexity" evidence="1">
    <location>
        <begin position="73"/>
        <end position="85"/>
    </location>
</feature>
<dbReference type="Proteomes" id="UP000008698">
    <property type="component" value="Unassembled WGS sequence"/>
</dbReference>
<evidence type="ECO:0000313" key="3">
    <source>
        <dbReference type="Proteomes" id="UP000008698"/>
    </source>
</evidence>
<dbReference type="AlphaFoldDB" id="C9SGX6"/>
<reference evidence="3" key="1">
    <citation type="journal article" date="2011" name="PLoS Pathog.">
        <title>Comparative genomics yields insights into niche adaptation of plant vascular wilt pathogens.</title>
        <authorList>
            <person name="Klosterman S.J."/>
            <person name="Subbarao K.V."/>
            <person name="Kang S."/>
            <person name="Veronese P."/>
            <person name="Gold S.E."/>
            <person name="Thomma B.P.H.J."/>
            <person name="Chen Z."/>
            <person name="Henrissat B."/>
            <person name="Lee Y.-H."/>
            <person name="Park J."/>
            <person name="Garcia-Pedrajas M.D."/>
            <person name="Barbara D.J."/>
            <person name="Anchieta A."/>
            <person name="de Jonge R."/>
            <person name="Santhanam P."/>
            <person name="Maruthachalam K."/>
            <person name="Atallah Z."/>
            <person name="Amyotte S.G."/>
            <person name="Paz Z."/>
            <person name="Inderbitzin P."/>
            <person name="Hayes R.J."/>
            <person name="Heiman D.I."/>
            <person name="Young S."/>
            <person name="Zeng Q."/>
            <person name="Engels R."/>
            <person name="Galagan J."/>
            <person name="Cuomo C.A."/>
            <person name="Dobinson K.F."/>
            <person name="Ma L.-J."/>
        </authorList>
    </citation>
    <scope>NUCLEOTIDE SEQUENCE [LARGE SCALE GENOMIC DNA]</scope>
    <source>
        <strain evidence="3">VaMs.102 / ATCC MYA-4576 / FGSC 10136</strain>
    </source>
</reference>
<dbReference type="EMBL" id="DS985217">
    <property type="protein sequence ID" value="EEY18196.1"/>
    <property type="molecule type" value="Genomic_DNA"/>
</dbReference>
<organism evidence="3">
    <name type="scientific">Verticillium alfalfae (strain VaMs.102 / ATCC MYA-4576 / FGSC 10136)</name>
    <name type="common">Verticillium wilt of alfalfa</name>
    <name type="synonym">Verticillium albo-atrum</name>
    <dbReference type="NCBI Taxonomy" id="526221"/>
    <lineage>
        <taxon>Eukaryota</taxon>
        <taxon>Fungi</taxon>
        <taxon>Dikarya</taxon>
        <taxon>Ascomycota</taxon>
        <taxon>Pezizomycotina</taxon>
        <taxon>Sordariomycetes</taxon>
        <taxon>Hypocreomycetidae</taxon>
        <taxon>Glomerellales</taxon>
        <taxon>Plectosphaerellaceae</taxon>
        <taxon>Verticillium</taxon>
    </lineage>
</organism>
<dbReference type="eggNOG" id="ENOG502S8TD">
    <property type="taxonomic scope" value="Eukaryota"/>
</dbReference>
<dbReference type="HOGENOM" id="CLU_1723713_0_0_1"/>
<sequence length="152" mass="16661">MGNPGASRPPSYASEDGVDYVVEARPRSIAPAAMMEMPTPQPVHPSEVGRLNGRQAPCYITCRKRDGGVITHPTTMSSRSDPSPRSRGRRTVPGPHTPVTGEHQERGVHHDGSVPLLFWTLGHPACGLRLFTRPCPSRSPFRFRFHQTSSLS</sequence>